<evidence type="ECO:0000259" key="8">
    <source>
        <dbReference type="Pfam" id="PF20073"/>
    </source>
</evidence>
<keyword evidence="10" id="KW-1185">Reference proteome</keyword>
<dbReference type="SUPFAM" id="SSF52540">
    <property type="entry name" value="P-loop containing nucleoside triphosphate hydrolases"/>
    <property type="match status" value="1"/>
</dbReference>
<dbReference type="InterPro" id="IPR045529">
    <property type="entry name" value="DUF6469"/>
</dbReference>
<keyword evidence="4" id="KW-0067">ATP-binding</keyword>
<evidence type="ECO:0000256" key="4">
    <source>
        <dbReference type="ARBA" id="ARBA00022840"/>
    </source>
</evidence>
<dbReference type="GO" id="GO:0016787">
    <property type="term" value="F:hydrolase activity"/>
    <property type="evidence" value="ECO:0007669"/>
    <property type="project" value="UniProtKB-KW"/>
</dbReference>
<evidence type="ECO:0000313" key="9">
    <source>
        <dbReference type="EMBL" id="KAJ4974650.1"/>
    </source>
</evidence>
<dbReference type="Proteomes" id="UP001141806">
    <property type="component" value="Unassembled WGS sequence"/>
</dbReference>
<feature type="region of interest" description="Disordered" evidence="5">
    <location>
        <begin position="392"/>
        <end position="416"/>
    </location>
</feature>
<keyword evidence="3" id="KW-0347">Helicase</keyword>
<evidence type="ECO:0000256" key="5">
    <source>
        <dbReference type="SAM" id="MobiDB-lite"/>
    </source>
</evidence>
<protein>
    <submittedName>
        <fullName evidence="9">Uncharacterized protein</fullName>
    </submittedName>
</protein>
<dbReference type="InterPro" id="IPR041679">
    <property type="entry name" value="DNA2/NAM7-like_C"/>
</dbReference>
<feature type="domain" description="DNA2/NAM7 helicase helicase" evidence="6">
    <location>
        <begin position="588"/>
        <end position="666"/>
    </location>
</feature>
<dbReference type="CDD" id="cd18808">
    <property type="entry name" value="SF1_C_Upf1"/>
    <property type="match status" value="1"/>
</dbReference>
<evidence type="ECO:0000256" key="3">
    <source>
        <dbReference type="ARBA" id="ARBA00022806"/>
    </source>
</evidence>
<dbReference type="Pfam" id="PF13087">
    <property type="entry name" value="AAA_12"/>
    <property type="match status" value="1"/>
</dbReference>
<evidence type="ECO:0000256" key="1">
    <source>
        <dbReference type="ARBA" id="ARBA00022741"/>
    </source>
</evidence>
<dbReference type="InterPro" id="IPR045055">
    <property type="entry name" value="DNA2/NAM7-like"/>
</dbReference>
<accession>A0A9Q0QWG8</accession>
<dbReference type="GO" id="GO:0005694">
    <property type="term" value="C:chromosome"/>
    <property type="evidence" value="ECO:0007669"/>
    <property type="project" value="UniProtKB-ARBA"/>
</dbReference>
<feature type="domain" description="DUF6469" evidence="8">
    <location>
        <begin position="99"/>
        <end position="194"/>
    </location>
</feature>
<dbReference type="InterPro" id="IPR041677">
    <property type="entry name" value="DNA2/NAM7_AAA_11"/>
</dbReference>
<dbReference type="InterPro" id="IPR027417">
    <property type="entry name" value="P-loop_NTPase"/>
</dbReference>
<dbReference type="Gene3D" id="3.40.50.300">
    <property type="entry name" value="P-loop containing nucleotide triphosphate hydrolases"/>
    <property type="match status" value="3"/>
</dbReference>
<dbReference type="FunFam" id="3.40.50.300:FF:000326">
    <property type="entry name" value="P-loop containing nucleoside triphosphate hydrolase"/>
    <property type="match status" value="1"/>
</dbReference>
<evidence type="ECO:0000256" key="2">
    <source>
        <dbReference type="ARBA" id="ARBA00022801"/>
    </source>
</evidence>
<feature type="domain" description="DNA2/NAM7 helicase-like C-terminal" evidence="7">
    <location>
        <begin position="674"/>
        <end position="867"/>
    </location>
</feature>
<reference evidence="9" key="1">
    <citation type="journal article" date="2023" name="Plant J.">
        <title>The genome of the king protea, Protea cynaroides.</title>
        <authorList>
            <person name="Chang J."/>
            <person name="Duong T.A."/>
            <person name="Schoeman C."/>
            <person name="Ma X."/>
            <person name="Roodt D."/>
            <person name="Barker N."/>
            <person name="Li Z."/>
            <person name="Van de Peer Y."/>
            <person name="Mizrachi E."/>
        </authorList>
    </citation>
    <scope>NUCLEOTIDE SEQUENCE</scope>
    <source>
        <tissue evidence="9">Young leaves</tissue>
    </source>
</reference>
<gene>
    <name evidence="9" type="ORF">NE237_007824</name>
</gene>
<feature type="region of interest" description="Disordered" evidence="5">
    <location>
        <begin position="1099"/>
        <end position="1156"/>
    </location>
</feature>
<dbReference type="GO" id="GO:0004386">
    <property type="term" value="F:helicase activity"/>
    <property type="evidence" value="ECO:0007669"/>
    <property type="project" value="UniProtKB-KW"/>
</dbReference>
<dbReference type="InterPro" id="IPR047187">
    <property type="entry name" value="SF1_C_Upf1"/>
</dbReference>
<evidence type="ECO:0000313" key="10">
    <source>
        <dbReference type="Proteomes" id="UP001141806"/>
    </source>
</evidence>
<dbReference type="AlphaFoldDB" id="A0A9Q0QWG8"/>
<keyword evidence="1" id="KW-0547">Nucleotide-binding</keyword>
<dbReference type="Pfam" id="PF20073">
    <property type="entry name" value="DUF6469"/>
    <property type="match status" value="1"/>
</dbReference>
<dbReference type="GO" id="GO:0005524">
    <property type="term" value="F:ATP binding"/>
    <property type="evidence" value="ECO:0007669"/>
    <property type="project" value="UniProtKB-KW"/>
</dbReference>
<dbReference type="OrthoDB" id="6513042at2759"/>
<evidence type="ECO:0000259" key="6">
    <source>
        <dbReference type="Pfam" id="PF13086"/>
    </source>
</evidence>
<sequence>MASGLVNLVFSWSLRDVLNDQLFKAEVKKIPTTFLSAQHYLTSYIFPLIEETHADLCSSMMNLSQAPKCQIDYVESRSLNLAQDFVYFMVVRKEGDGKHDKEIYEPQKGDLIALSDVRPVCIDDLNRPRRSYLPALVTFAYEDEDSYFFEVVSSKAIVFEQEVQKKRESLFAVFLINMVTNNRIWNALQQGGNLNIIKEVLSTDSTVGGDCDLCLLSQDDSIRENSLLPDLQTFNLNESQTDAVVSSIASKSCNHKSSVKLIWGPPGTGKTKTVGTLLWVLLRMKCRTLTCTPTNIALLEVTSRLLKLVKESLQHHNYGLGDIVLYGNEKRMKINDRQDLHDVFLDYRATELAKCFAPLSGWNHQLKSMLRLLEDAGPEYLFYLEEKKKEKQGVSHNEKTEDKNKKGKEEDISKKLRGKCEEQRKKKIIKNSKENKSKKIWQVKILAQDSKQLNCLKPEGPSETKKTEGQEDEKKDVLTIEEFIKKRFTDIQMDLKFFVLTLCKHLPTSFLSVSVVEDMFKALHLLESLGNLLHGYVTDEELKYIFVGSEYLKTAVCSSNTLLLDRTRNECLQILKSLNEKFSVPGFMDKASIGDFCRQRAYLIFCTASSSAKLHTDGMTPLEVLVIDEAAQLKECESAIPLQLPVVRHAILIGDERQLPAMVISKISEKAGFGRSLFERQVSLGHKKHLLNIQYRMHPSISIFPNTEFYENQILDASNVKERSHERHFLQGNMYGPYSFLNVAYGREERDGPGRKNMVEVAVVFEIVKSLFKASIASRQKLSVGVISPYKAQVFAIKEKLGDTCDTPNHFSVSVRTVDGFQGGEEDVIIISTVRSNGKGSVGFLANLRRTNVALTRARYCLWVLGNGPTLINSGSIWRKLVLDAKDRGCFINADKDKSLKEAIIAGLVELGEFDKLLNMDSLLLGGTRWKVLFSNDFWKSMAKIRRIDTRKEVIALLMKLASGWRHPQKRENLLYLTDGISSELLKVYKVDGLLNLVWNVDIIGENFKYIQVLKVWDILPLEKIPKLAKQLDVLFGNYTVDDVNRCKFKCAEGKLEVPRSWEISGPKTMMNLHNPEPLQYLSSQFASLNLVKEPNASRPVNGVRECKTNGPAETTKTKRRSHRGILKGGIRVGSSKTAKSISRRLLRSSASKMDL</sequence>
<dbReference type="EMBL" id="JAMYWD010000004">
    <property type="protein sequence ID" value="KAJ4974650.1"/>
    <property type="molecule type" value="Genomic_DNA"/>
</dbReference>
<feature type="domain" description="DNA2/NAM7 helicase helicase" evidence="6">
    <location>
        <begin position="235"/>
        <end position="446"/>
    </location>
</feature>
<proteinExistence type="predicted"/>
<dbReference type="Pfam" id="PF13086">
    <property type="entry name" value="AAA_11"/>
    <property type="match status" value="2"/>
</dbReference>
<dbReference type="PANTHER" id="PTHR10887">
    <property type="entry name" value="DNA2/NAM7 HELICASE FAMILY"/>
    <property type="match status" value="1"/>
</dbReference>
<dbReference type="PANTHER" id="PTHR10887:SF522">
    <property type="entry name" value="P-LOOP CONTAINING NUCLEOSIDE TRIPHOSPHATE HYDROLASES SUPERFAMILY PROTEIN"/>
    <property type="match status" value="1"/>
</dbReference>
<name>A0A9Q0QWG8_9MAGN</name>
<keyword evidence="2" id="KW-0378">Hydrolase</keyword>
<evidence type="ECO:0000259" key="7">
    <source>
        <dbReference type="Pfam" id="PF13087"/>
    </source>
</evidence>
<organism evidence="9 10">
    <name type="scientific">Protea cynaroides</name>
    <dbReference type="NCBI Taxonomy" id="273540"/>
    <lineage>
        <taxon>Eukaryota</taxon>
        <taxon>Viridiplantae</taxon>
        <taxon>Streptophyta</taxon>
        <taxon>Embryophyta</taxon>
        <taxon>Tracheophyta</taxon>
        <taxon>Spermatophyta</taxon>
        <taxon>Magnoliopsida</taxon>
        <taxon>Proteales</taxon>
        <taxon>Proteaceae</taxon>
        <taxon>Protea</taxon>
    </lineage>
</organism>
<comment type="caution">
    <text evidence="9">The sequence shown here is derived from an EMBL/GenBank/DDBJ whole genome shotgun (WGS) entry which is preliminary data.</text>
</comment>